<keyword evidence="2" id="KW-1133">Transmembrane helix</keyword>
<keyword evidence="2" id="KW-0812">Transmembrane</keyword>
<organism evidence="3 4">
    <name type="scientific">Streptomyces laurentii</name>
    <dbReference type="NCBI Taxonomy" id="39478"/>
    <lineage>
        <taxon>Bacteria</taxon>
        <taxon>Bacillati</taxon>
        <taxon>Actinomycetota</taxon>
        <taxon>Actinomycetes</taxon>
        <taxon>Kitasatosporales</taxon>
        <taxon>Streptomycetaceae</taxon>
        <taxon>Streptomyces</taxon>
    </lineage>
</organism>
<proteinExistence type="predicted"/>
<dbReference type="Pfam" id="PF13560">
    <property type="entry name" value="HTH_31"/>
    <property type="match status" value="1"/>
</dbReference>
<dbReference type="InterPro" id="IPR021224">
    <property type="entry name" value="DUF2690"/>
</dbReference>
<dbReference type="CDD" id="cd00093">
    <property type="entry name" value="HTH_XRE"/>
    <property type="match status" value="1"/>
</dbReference>
<feature type="region of interest" description="Disordered" evidence="1">
    <location>
        <begin position="92"/>
        <end position="139"/>
    </location>
</feature>
<evidence type="ECO:0000256" key="1">
    <source>
        <dbReference type="SAM" id="MobiDB-lite"/>
    </source>
</evidence>
<feature type="region of interest" description="Disordered" evidence="1">
    <location>
        <begin position="292"/>
        <end position="314"/>
    </location>
</feature>
<evidence type="ECO:0000256" key="2">
    <source>
        <dbReference type="SAM" id="Phobius"/>
    </source>
</evidence>
<evidence type="ECO:0000313" key="3">
    <source>
        <dbReference type="EMBL" id="BAU82873.1"/>
    </source>
</evidence>
<dbReference type="GO" id="GO:0003677">
    <property type="term" value="F:DNA binding"/>
    <property type="evidence" value="ECO:0007669"/>
    <property type="project" value="InterPro"/>
</dbReference>
<keyword evidence="4" id="KW-1185">Reference proteome</keyword>
<keyword evidence="2" id="KW-0472">Membrane</keyword>
<gene>
    <name evidence="3" type="ORF">SLA_1935</name>
</gene>
<dbReference type="SUPFAM" id="SSF47413">
    <property type="entry name" value="lambda repressor-like DNA-binding domains"/>
    <property type="match status" value="1"/>
</dbReference>
<dbReference type="InterPro" id="IPR010982">
    <property type="entry name" value="Lambda_DNA-bd_dom_sf"/>
</dbReference>
<protein>
    <recommendedName>
        <fullName evidence="5">HTH cro/C1-type domain-containing protein</fullName>
    </recommendedName>
</protein>
<dbReference type="Proteomes" id="UP000217676">
    <property type="component" value="Chromosome"/>
</dbReference>
<dbReference type="Pfam" id="PF10901">
    <property type="entry name" value="DUF2690"/>
    <property type="match status" value="1"/>
</dbReference>
<dbReference type="RefSeq" id="WP_359874492.1">
    <property type="nucleotide sequence ID" value="NZ_JBEYHT010000008.1"/>
</dbReference>
<dbReference type="AlphaFoldDB" id="A0A160NYB6"/>
<sequence length="314" mass="32796">MDGAGSDRDLDLECDVDRDADRDVDRDLAGELLALKKESGASFARLSQKTHYAKSSWERWVNGKQFPPRDAVESLARLCGTDPGPLLALWDTEDARRTAPAPVPDSDEAEPEAGEPAEATAPAEAGESAAAEESPVPARRNRRTLWGSLAAAALLVAGAGAYTVAALSGEDKPPAPKPTPVVKVAGPAAGCTLAACEGRDPKKMNCGADAVTVRTGSIPPDLVIELRYSGACKAAWGRISFAEVGATVLVNNSDGAAQADVVHYDRDVYTPLIAAPDHGSVFACAALPKKKGAEDTAPTCTGRFIPSQERARQP</sequence>
<reference evidence="3 4" key="1">
    <citation type="journal article" date="2016" name="Genome Announc.">
        <title>Complete Genome Sequence of Thiostrepton-Producing Streptomyces laurentii ATCC 31255.</title>
        <authorList>
            <person name="Doi K."/>
            <person name="Fujino Y."/>
            <person name="Nagayoshi Y."/>
            <person name="Ohshima T."/>
            <person name="Ogata S."/>
        </authorList>
    </citation>
    <scope>NUCLEOTIDE SEQUENCE [LARGE SCALE GENOMIC DNA]</scope>
    <source>
        <strain evidence="3 4">ATCC 31255</strain>
    </source>
</reference>
<accession>A0A160NYB6</accession>
<dbReference type="InterPro" id="IPR001387">
    <property type="entry name" value="Cro/C1-type_HTH"/>
</dbReference>
<dbReference type="EMBL" id="AP017424">
    <property type="protein sequence ID" value="BAU82873.1"/>
    <property type="molecule type" value="Genomic_DNA"/>
</dbReference>
<evidence type="ECO:0000313" key="4">
    <source>
        <dbReference type="Proteomes" id="UP000217676"/>
    </source>
</evidence>
<feature type="compositionally biased region" description="Low complexity" evidence="1">
    <location>
        <begin position="116"/>
        <end position="138"/>
    </location>
</feature>
<feature type="compositionally biased region" description="Acidic residues" evidence="1">
    <location>
        <begin position="105"/>
        <end position="115"/>
    </location>
</feature>
<dbReference type="KEGG" id="slau:SLA_1935"/>
<feature type="transmembrane region" description="Helical" evidence="2">
    <location>
        <begin position="145"/>
        <end position="167"/>
    </location>
</feature>
<name>A0A160NYB6_STRLU</name>
<evidence type="ECO:0008006" key="5">
    <source>
        <dbReference type="Google" id="ProtNLM"/>
    </source>
</evidence>